<dbReference type="Pfam" id="PF12831">
    <property type="entry name" value="FAD_oxidored"/>
    <property type="match status" value="1"/>
</dbReference>
<comment type="cofactor">
    <cofactor evidence="1 9">
        <name>FAD</name>
        <dbReference type="ChEBI" id="CHEBI:57692"/>
    </cofactor>
</comment>
<name>A0A7C4NRQ6_STAMA</name>
<evidence type="ECO:0000256" key="3">
    <source>
        <dbReference type="ARBA" id="ARBA00022485"/>
    </source>
</evidence>
<evidence type="ECO:0000256" key="8">
    <source>
        <dbReference type="ARBA" id="ARBA00023014"/>
    </source>
</evidence>
<reference evidence="12" key="1">
    <citation type="journal article" date="2020" name="mSystems">
        <title>Genome- and Community-Level Interaction Insights into Carbon Utilization and Element Cycling Functions of Hydrothermarchaeota in Hydrothermal Sediment.</title>
        <authorList>
            <person name="Zhou Z."/>
            <person name="Liu Y."/>
            <person name="Xu W."/>
            <person name="Pan J."/>
            <person name="Luo Z.H."/>
            <person name="Li M."/>
        </authorList>
    </citation>
    <scope>NUCLEOTIDE SEQUENCE [LARGE SCALE GENOMIC DNA]</scope>
    <source>
        <strain evidence="11">SpSt-638</strain>
        <strain evidence="12">SpSt-648</strain>
    </source>
</reference>
<keyword evidence="3 9" id="KW-0004">4Fe-4S</keyword>
<evidence type="ECO:0000259" key="10">
    <source>
        <dbReference type="PROSITE" id="PS51379"/>
    </source>
</evidence>
<dbReference type="PANTHER" id="PTHR43498:SF1">
    <property type="entry name" value="COB--COM HETERODISULFIDE REDUCTASE IRON-SULFUR SUBUNIT A"/>
    <property type="match status" value="1"/>
</dbReference>
<keyword evidence="9" id="KW-0285">Flavoprotein</keyword>
<dbReference type="AlphaFoldDB" id="A0A7C4NRQ6"/>
<comment type="function">
    <text evidence="9">Part of a complex that catalyzes the reversible reduction of CoM-S-S-CoB to the thiol-coenzymes H-S-CoM (coenzyme M) and H-S-CoB (coenzyme B).</text>
</comment>
<dbReference type="Pfam" id="PF12838">
    <property type="entry name" value="Fer4_7"/>
    <property type="match status" value="2"/>
</dbReference>
<keyword evidence="8 9" id="KW-0411">Iron-sulfur</keyword>
<evidence type="ECO:0000313" key="12">
    <source>
        <dbReference type="EMBL" id="HGQ74032.1"/>
    </source>
</evidence>
<comment type="subunit">
    <text evidence="9">The ferredoxin:CoB-CoM heterodisulfide reductase is composed of three subunits; HdrA, HdrB and HdrC.</text>
</comment>
<dbReference type="InterPro" id="IPR017896">
    <property type="entry name" value="4Fe4S_Fe-S-bd"/>
</dbReference>
<feature type="domain" description="4Fe-4S ferredoxin-type" evidence="10">
    <location>
        <begin position="233"/>
        <end position="263"/>
    </location>
</feature>
<dbReference type="InterPro" id="IPR017900">
    <property type="entry name" value="4Fe4S_Fe_S_CS"/>
</dbReference>
<feature type="domain" description="4Fe-4S ferredoxin-type" evidence="10">
    <location>
        <begin position="569"/>
        <end position="598"/>
    </location>
</feature>
<keyword evidence="7 9" id="KW-0408">Iron</keyword>
<evidence type="ECO:0000256" key="7">
    <source>
        <dbReference type="ARBA" id="ARBA00023004"/>
    </source>
</evidence>
<dbReference type="EMBL" id="DTBE01000072">
    <property type="protein sequence ID" value="HGQ59634.1"/>
    <property type="molecule type" value="Genomic_DNA"/>
</dbReference>
<evidence type="ECO:0000256" key="4">
    <source>
        <dbReference type="ARBA" id="ARBA00022723"/>
    </source>
</evidence>
<dbReference type="UniPathway" id="UPA00647">
    <property type="reaction ID" value="UER00700"/>
</dbReference>
<dbReference type="PROSITE" id="PS51379">
    <property type="entry name" value="4FE4S_FER_2"/>
    <property type="match status" value="4"/>
</dbReference>
<organism evidence="12">
    <name type="scientific">Staphylothermus marinus</name>
    <dbReference type="NCBI Taxonomy" id="2280"/>
    <lineage>
        <taxon>Archaea</taxon>
        <taxon>Thermoproteota</taxon>
        <taxon>Thermoprotei</taxon>
        <taxon>Desulfurococcales</taxon>
        <taxon>Desulfurococcaceae</taxon>
        <taxon>Staphylothermus</taxon>
    </lineage>
</organism>
<feature type="domain" description="4Fe-4S ferredoxin-type" evidence="10">
    <location>
        <begin position="599"/>
        <end position="627"/>
    </location>
</feature>
<accession>A0A7C4NRQ6</accession>
<comment type="cofactor">
    <cofactor evidence="9">
        <name>[4Fe-4S] cluster</name>
        <dbReference type="ChEBI" id="CHEBI:49883"/>
    </cofactor>
</comment>
<dbReference type="Gene3D" id="3.40.50.720">
    <property type="entry name" value="NAD(P)-binding Rossmann-like Domain"/>
    <property type="match status" value="1"/>
</dbReference>
<keyword evidence="6 9" id="KW-0560">Oxidoreductase</keyword>
<dbReference type="SUPFAM" id="SSF51905">
    <property type="entry name" value="FAD/NAD(P)-binding domain"/>
    <property type="match status" value="1"/>
</dbReference>
<evidence type="ECO:0000313" key="11">
    <source>
        <dbReference type="EMBL" id="HGQ59634.1"/>
    </source>
</evidence>
<evidence type="ECO:0000256" key="1">
    <source>
        <dbReference type="ARBA" id="ARBA00001974"/>
    </source>
</evidence>
<proteinExistence type="inferred from homology"/>
<evidence type="ECO:0000256" key="6">
    <source>
        <dbReference type="ARBA" id="ARBA00023002"/>
    </source>
</evidence>
<dbReference type="SUPFAM" id="SSF54862">
    <property type="entry name" value="4Fe-4S ferredoxins"/>
    <property type="match status" value="1"/>
</dbReference>
<dbReference type="EMBL" id="DTBP01000018">
    <property type="protein sequence ID" value="HGQ74032.1"/>
    <property type="molecule type" value="Genomic_DNA"/>
</dbReference>
<comment type="similarity">
    <text evidence="2 9">Belongs to the HdrA family.</text>
</comment>
<dbReference type="GO" id="GO:0046872">
    <property type="term" value="F:metal ion binding"/>
    <property type="evidence" value="ECO:0007669"/>
    <property type="project" value="UniProtKB-KW"/>
</dbReference>
<dbReference type="PROSITE" id="PS00198">
    <property type="entry name" value="4FE4S_FER_1"/>
    <property type="match status" value="3"/>
</dbReference>
<dbReference type="GO" id="GO:0051539">
    <property type="term" value="F:4 iron, 4 sulfur cluster binding"/>
    <property type="evidence" value="ECO:0007669"/>
    <property type="project" value="UniProtKB-UniRule"/>
</dbReference>
<dbReference type="InterPro" id="IPR036188">
    <property type="entry name" value="FAD/NAD-bd_sf"/>
</dbReference>
<protein>
    <recommendedName>
        <fullName evidence="9">CoB--CoM heterodisulfide reductase iron-sulfur subunit A</fullName>
        <ecNumber evidence="9">1.8.-.-</ecNumber>
    </recommendedName>
</protein>
<dbReference type="GO" id="GO:0016491">
    <property type="term" value="F:oxidoreductase activity"/>
    <property type="evidence" value="ECO:0007669"/>
    <property type="project" value="UniProtKB-UniRule"/>
</dbReference>
<keyword evidence="5 9" id="KW-0274">FAD</keyword>
<dbReference type="PANTHER" id="PTHR43498">
    <property type="entry name" value="FERREDOXIN:COB-COM HETERODISULFIDE REDUCTASE SUBUNIT A"/>
    <property type="match status" value="1"/>
</dbReference>
<dbReference type="InterPro" id="IPR039650">
    <property type="entry name" value="HdrA-like"/>
</dbReference>
<dbReference type="EC" id="1.8.-.-" evidence="9"/>
<evidence type="ECO:0000256" key="2">
    <source>
        <dbReference type="ARBA" id="ARBA00006561"/>
    </source>
</evidence>
<keyword evidence="4 9" id="KW-0479">Metal-binding</keyword>
<comment type="caution">
    <text evidence="12">The sequence shown here is derived from an EMBL/GenBank/DDBJ whole genome shotgun (WGS) entry which is preliminary data.</text>
</comment>
<feature type="domain" description="4Fe-4S ferredoxin-type" evidence="10">
    <location>
        <begin position="281"/>
        <end position="310"/>
    </location>
</feature>
<sequence length="642" mass="70272">MARIGVFVCHCGRNIAGTVDVKEVVNKVSKLPGVVHVEDYVYMCSEPGQQRIIDAIKSKNLDAVVVAACTPSLHYETFAKAVESAGLNRYRLEMACIREFCSWVHFDRKAATDKAIRIIASTVAKVHDNKSYERITGRVVKKALVIGGGIAGISAALTLANAGIETILVEKTPTIGGKMAMLSETFPTLDCAQCILTPKMAEVAHNPNIKLYTLSEVVDVNGYLGNFHVRIRKKPRKVNIDLCRLCGFCERVCPVEVPNEYNLGLNKRKAIYIPFPQAVPSAYVVDSENCNRCGRCLKVCPTKAINLDEEEVIIEENVGAIIVATGYEQYPAEKLVEFGYGRDPDIITSLHFERILSPSGPTGGKIVRVSDGKPVKRVVFIQCAGSRDENHLPYCSKICCMFTAKHTLLFKERVPDGEATVFYIDIRAGGKGYEEFVKRVQGEFKINYIRGRVSRIYRDSEGNIVVSGIDTLSNERVVVKADLVVLALGMVSTLTSELASKLKLPIDSYGFVQEAHPKLKPVEVSTAGVYVCGAVQGPKDISESVTQALASASKVIELLSREVLVREPIIAEVDRELCNGCRICLTVCPYSAIEIVEGKARVNEMLCEGCGSCDASCPTGAIKLRNYGEEQLIKSMKAAIEV</sequence>
<comment type="pathway">
    <text evidence="9">Cofactor metabolism; coenzyme M-coenzyme B heterodisulfide reduction; coenzyme B and coenzyme M from coenzyme M-coenzyme B heterodisulfide: step 1/1.</text>
</comment>
<gene>
    <name evidence="11" type="ORF">ENU09_02840</name>
    <name evidence="12" type="ORF">ENU20_03025</name>
</gene>
<evidence type="ECO:0000256" key="9">
    <source>
        <dbReference type="RuleBase" id="RU366072"/>
    </source>
</evidence>
<dbReference type="Gene3D" id="3.30.70.20">
    <property type="match status" value="2"/>
</dbReference>
<evidence type="ECO:0000256" key="5">
    <source>
        <dbReference type="ARBA" id="ARBA00022827"/>
    </source>
</evidence>